<gene>
    <name evidence="1" type="ORF">GGR37_001094</name>
</gene>
<keyword evidence="2" id="KW-1185">Reference proteome</keyword>
<dbReference type="Proteomes" id="UP000538566">
    <property type="component" value="Unassembled WGS sequence"/>
</dbReference>
<protein>
    <submittedName>
        <fullName evidence="1">Uncharacterized protein</fullName>
    </submittedName>
</protein>
<dbReference type="EMBL" id="JACHOA010000002">
    <property type="protein sequence ID" value="MBB4612835.1"/>
    <property type="molecule type" value="Genomic_DNA"/>
</dbReference>
<name>A0A7W7A9C0_9SPHN</name>
<dbReference type="AlphaFoldDB" id="A0A7W7A9C0"/>
<proteinExistence type="predicted"/>
<comment type="caution">
    <text evidence="1">The sequence shown here is derived from an EMBL/GenBank/DDBJ whole genome shotgun (WGS) entry which is preliminary data.</text>
</comment>
<evidence type="ECO:0000313" key="2">
    <source>
        <dbReference type="Proteomes" id="UP000538566"/>
    </source>
</evidence>
<accession>A0A7W7A9C0</accession>
<sequence>MPRLRRPHRCDLAGVRAVGEPVEEFGADYASAVAALVLFVVGAGFAGDQEHDAGAHGDGLGDAAGEAGVGSVEGEAVEVYGDVGGDGPS</sequence>
<organism evidence="1 2">
    <name type="scientific">Novosphingobium taihuense</name>
    <dbReference type="NCBI Taxonomy" id="260085"/>
    <lineage>
        <taxon>Bacteria</taxon>
        <taxon>Pseudomonadati</taxon>
        <taxon>Pseudomonadota</taxon>
        <taxon>Alphaproteobacteria</taxon>
        <taxon>Sphingomonadales</taxon>
        <taxon>Sphingomonadaceae</taxon>
        <taxon>Novosphingobium</taxon>
    </lineage>
</organism>
<reference evidence="1 2" key="1">
    <citation type="submission" date="2020-08" db="EMBL/GenBank/DDBJ databases">
        <title>Genomic Encyclopedia of Type Strains, Phase IV (KMG-IV): sequencing the most valuable type-strain genomes for metagenomic binning, comparative biology and taxonomic classification.</title>
        <authorList>
            <person name="Goeker M."/>
        </authorList>
    </citation>
    <scope>NUCLEOTIDE SEQUENCE [LARGE SCALE GENOMIC DNA]</scope>
    <source>
        <strain evidence="1 2">DSM 17507</strain>
    </source>
</reference>
<evidence type="ECO:0000313" key="1">
    <source>
        <dbReference type="EMBL" id="MBB4612835.1"/>
    </source>
</evidence>